<accession>A0ABS0FC74</accession>
<dbReference type="RefSeq" id="WP_196079776.1">
    <property type="nucleotide sequence ID" value="NZ_JADPVI010000002.1"/>
</dbReference>
<organism evidence="2 3">
    <name type="scientific">Kaistella gelatinilytica</name>
    <dbReference type="NCBI Taxonomy" id="2787636"/>
    <lineage>
        <taxon>Bacteria</taxon>
        <taxon>Pseudomonadati</taxon>
        <taxon>Bacteroidota</taxon>
        <taxon>Flavobacteriia</taxon>
        <taxon>Flavobacteriales</taxon>
        <taxon>Weeksellaceae</taxon>
        <taxon>Chryseobacterium group</taxon>
        <taxon>Kaistella</taxon>
    </lineage>
</organism>
<sequence length="221" mass="24944">MDRLKFYLRNILFKIVPELSNVVDNNIVWNSVRNIKHNSVISPKAYIGEIFSLVDSKIGDYTSISANSKISFTEIGKFCSIGPNFISGWGIHPTDGISTSPLFYSKSHATGNTFSEINKIQERLPVVIGNDVWIGANCFILDGVKIGNGVIIAAGAVVTKDVENFSIVGGVPAKVIKYRFEKEDIEKLEILKWWDFDNENLKNVERYFFDINAFLKHYKKN</sequence>
<dbReference type="Pfam" id="PF00132">
    <property type="entry name" value="Hexapep"/>
    <property type="match status" value="1"/>
</dbReference>
<dbReference type="InterPro" id="IPR050179">
    <property type="entry name" value="Trans_hexapeptide_repeat"/>
</dbReference>
<keyword evidence="3" id="KW-1185">Reference proteome</keyword>
<dbReference type="EMBL" id="JADPVI010000002">
    <property type="protein sequence ID" value="MBF8457267.1"/>
    <property type="molecule type" value="Genomic_DNA"/>
</dbReference>
<dbReference type="InterPro" id="IPR001451">
    <property type="entry name" value="Hexapep"/>
</dbReference>
<dbReference type="Proteomes" id="UP000660070">
    <property type="component" value="Unassembled WGS sequence"/>
</dbReference>
<comment type="similarity">
    <text evidence="1">Belongs to the transferase hexapeptide repeat family.</text>
</comment>
<dbReference type="Gene3D" id="2.160.10.10">
    <property type="entry name" value="Hexapeptide repeat proteins"/>
    <property type="match status" value="1"/>
</dbReference>
<reference evidence="2 3" key="1">
    <citation type="submission" date="2020-11" db="EMBL/GenBank/DDBJ databases">
        <title>Kaistella gelatinilytica sp. nov., a flavobacterium isolated from Antarctic Soil.</title>
        <authorList>
            <person name="Li J."/>
        </authorList>
    </citation>
    <scope>NUCLEOTIDE SEQUENCE [LARGE SCALE GENOMIC DNA]</scope>
    <source>
        <strain evidence="2 3">G5-32</strain>
    </source>
</reference>
<comment type="caution">
    <text evidence="2">The sequence shown here is derived from an EMBL/GenBank/DDBJ whole genome shotgun (WGS) entry which is preliminary data.</text>
</comment>
<dbReference type="PANTHER" id="PTHR43300:SF11">
    <property type="entry name" value="ACETYLTRANSFERASE RV3034C-RELATED"/>
    <property type="match status" value="1"/>
</dbReference>
<name>A0ABS0FC74_9FLAO</name>
<gene>
    <name evidence="2" type="ORF">IV494_08730</name>
</gene>
<evidence type="ECO:0000313" key="3">
    <source>
        <dbReference type="Proteomes" id="UP000660070"/>
    </source>
</evidence>
<dbReference type="SUPFAM" id="SSF51161">
    <property type="entry name" value="Trimeric LpxA-like enzymes"/>
    <property type="match status" value="1"/>
</dbReference>
<evidence type="ECO:0000313" key="2">
    <source>
        <dbReference type="EMBL" id="MBF8457267.1"/>
    </source>
</evidence>
<dbReference type="CDD" id="cd03349">
    <property type="entry name" value="LbH_XAT"/>
    <property type="match status" value="1"/>
</dbReference>
<proteinExistence type="inferred from homology"/>
<evidence type="ECO:0000256" key="1">
    <source>
        <dbReference type="ARBA" id="ARBA00007274"/>
    </source>
</evidence>
<protein>
    <submittedName>
        <fullName evidence="2">CatB-related O-acetyltransferase</fullName>
    </submittedName>
</protein>
<dbReference type="PANTHER" id="PTHR43300">
    <property type="entry name" value="ACETYLTRANSFERASE"/>
    <property type="match status" value="1"/>
</dbReference>
<dbReference type="InterPro" id="IPR011004">
    <property type="entry name" value="Trimer_LpxA-like_sf"/>
</dbReference>